<keyword evidence="7" id="KW-0804">Transcription</keyword>
<accession>A0ABU9DMG7</accession>
<dbReference type="PROSITE" id="PS01124">
    <property type="entry name" value="HTH_ARAC_FAMILY_2"/>
    <property type="match status" value="1"/>
</dbReference>
<dbReference type="PANTHER" id="PTHR42713:SF3">
    <property type="entry name" value="TRANSCRIPTIONAL REGULATORY PROTEIN HPTR"/>
    <property type="match status" value="1"/>
</dbReference>
<dbReference type="SUPFAM" id="SSF46689">
    <property type="entry name" value="Homeodomain-like"/>
    <property type="match status" value="2"/>
</dbReference>
<evidence type="ECO:0000313" key="12">
    <source>
        <dbReference type="Proteomes" id="UP001469365"/>
    </source>
</evidence>
<evidence type="ECO:0000256" key="3">
    <source>
        <dbReference type="ARBA" id="ARBA00022553"/>
    </source>
</evidence>
<gene>
    <name evidence="11" type="ORF">WMW72_19250</name>
</gene>
<evidence type="ECO:0000259" key="9">
    <source>
        <dbReference type="PROSITE" id="PS01124"/>
    </source>
</evidence>
<dbReference type="PROSITE" id="PS50110">
    <property type="entry name" value="RESPONSE_REGULATORY"/>
    <property type="match status" value="1"/>
</dbReference>
<comment type="subcellular location">
    <subcellularLocation>
        <location evidence="1">Cytoplasm</location>
    </subcellularLocation>
</comment>
<evidence type="ECO:0000256" key="2">
    <source>
        <dbReference type="ARBA" id="ARBA00022490"/>
    </source>
</evidence>
<dbReference type="SMART" id="SM00448">
    <property type="entry name" value="REC"/>
    <property type="match status" value="1"/>
</dbReference>
<dbReference type="InterPro" id="IPR009057">
    <property type="entry name" value="Homeodomain-like_sf"/>
</dbReference>
<keyword evidence="2" id="KW-0963">Cytoplasm</keyword>
<dbReference type="Pfam" id="PF12833">
    <property type="entry name" value="HTH_18"/>
    <property type="match status" value="1"/>
</dbReference>
<dbReference type="CDD" id="cd17536">
    <property type="entry name" value="REC_YesN-like"/>
    <property type="match status" value="1"/>
</dbReference>
<dbReference type="InterPro" id="IPR011006">
    <property type="entry name" value="CheY-like_superfamily"/>
</dbReference>
<evidence type="ECO:0000256" key="7">
    <source>
        <dbReference type="ARBA" id="ARBA00023163"/>
    </source>
</evidence>
<keyword evidence="3 8" id="KW-0597">Phosphoprotein</keyword>
<keyword evidence="6" id="KW-0238">DNA-binding</keyword>
<dbReference type="PANTHER" id="PTHR42713">
    <property type="entry name" value="HISTIDINE KINASE-RELATED"/>
    <property type="match status" value="1"/>
</dbReference>
<dbReference type="InterPro" id="IPR051552">
    <property type="entry name" value="HptR"/>
</dbReference>
<dbReference type="InterPro" id="IPR018060">
    <property type="entry name" value="HTH_AraC"/>
</dbReference>
<dbReference type="PROSITE" id="PS00041">
    <property type="entry name" value="HTH_ARAC_FAMILY_1"/>
    <property type="match status" value="1"/>
</dbReference>
<dbReference type="SMART" id="SM00342">
    <property type="entry name" value="HTH_ARAC"/>
    <property type="match status" value="1"/>
</dbReference>
<dbReference type="EMBL" id="JBBPCC010000012">
    <property type="protein sequence ID" value="MEK8130046.1"/>
    <property type="molecule type" value="Genomic_DNA"/>
</dbReference>
<evidence type="ECO:0000313" key="11">
    <source>
        <dbReference type="EMBL" id="MEK8130046.1"/>
    </source>
</evidence>
<keyword evidence="5" id="KW-0805">Transcription regulation</keyword>
<keyword evidence="12" id="KW-1185">Reference proteome</keyword>
<dbReference type="InterPro" id="IPR001789">
    <property type="entry name" value="Sig_transdc_resp-reg_receiver"/>
</dbReference>
<feature type="domain" description="Response regulatory" evidence="10">
    <location>
        <begin position="2"/>
        <end position="119"/>
    </location>
</feature>
<organism evidence="11 12">
    <name type="scientific">Paenibacillus filicis</name>
    <dbReference type="NCBI Taxonomy" id="669464"/>
    <lineage>
        <taxon>Bacteria</taxon>
        <taxon>Bacillati</taxon>
        <taxon>Bacillota</taxon>
        <taxon>Bacilli</taxon>
        <taxon>Bacillales</taxon>
        <taxon>Paenibacillaceae</taxon>
        <taxon>Paenibacillus</taxon>
    </lineage>
</organism>
<protein>
    <submittedName>
        <fullName evidence="11">Helix-turn-helix domain-containing protein</fullName>
    </submittedName>
</protein>
<evidence type="ECO:0000256" key="1">
    <source>
        <dbReference type="ARBA" id="ARBA00004496"/>
    </source>
</evidence>
<feature type="domain" description="HTH araC/xylS-type" evidence="9">
    <location>
        <begin position="255"/>
        <end position="353"/>
    </location>
</feature>
<dbReference type="Pfam" id="PF00072">
    <property type="entry name" value="Response_reg"/>
    <property type="match status" value="1"/>
</dbReference>
<evidence type="ECO:0000256" key="5">
    <source>
        <dbReference type="ARBA" id="ARBA00023015"/>
    </source>
</evidence>
<keyword evidence="4" id="KW-0902">Two-component regulatory system</keyword>
<name>A0ABU9DMG7_9BACL</name>
<comment type="caution">
    <text evidence="11">The sequence shown here is derived from an EMBL/GenBank/DDBJ whole genome shotgun (WGS) entry which is preliminary data.</text>
</comment>
<evidence type="ECO:0000256" key="4">
    <source>
        <dbReference type="ARBA" id="ARBA00023012"/>
    </source>
</evidence>
<proteinExistence type="predicted"/>
<dbReference type="RefSeq" id="WP_341417172.1">
    <property type="nucleotide sequence ID" value="NZ_JBBPCC010000012.1"/>
</dbReference>
<feature type="modified residue" description="4-aspartylphosphate" evidence="8">
    <location>
        <position position="54"/>
    </location>
</feature>
<reference evidence="11 12" key="1">
    <citation type="submission" date="2024-04" db="EMBL/GenBank/DDBJ databases">
        <title>draft genome sequnece of Paenibacillus filicis.</title>
        <authorList>
            <person name="Kim D.-U."/>
        </authorList>
    </citation>
    <scope>NUCLEOTIDE SEQUENCE [LARGE SCALE GENOMIC DNA]</scope>
    <source>
        <strain evidence="11 12">KACC14197</strain>
    </source>
</reference>
<evidence type="ECO:0000256" key="8">
    <source>
        <dbReference type="PROSITE-ProRule" id="PRU00169"/>
    </source>
</evidence>
<dbReference type="Gene3D" id="3.40.50.2300">
    <property type="match status" value="1"/>
</dbReference>
<dbReference type="SUPFAM" id="SSF52172">
    <property type="entry name" value="CheY-like"/>
    <property type="match status" value="1"/>
</dbReference>
<evidence type="ECO:0000256" key="6">
    <source>
        <dbReference type="ARBA" id="ARBA00023125"/>
    </source>
</evidence>
<dbReference type="Proteomes" id="UP001469365">
    <property type="component" value="Unassembled WGS sequence"/>
</dbReference>
<evidence type="ECO:0000259" key="10">
    <source>
        <dbReference type="PROSITE" id="PS50110"/>
    </source>
</evidence>
<sequence>MKAVIIDDEFWTRNSIRRLADWERFGIEQIEEAEEGLSGLQMIRHIQPDIVITDMKMRGMDGVELLQKLSEDYPFIRKIVISGYDDFSYTKSAIQSKVDEYILKPINPDELNRALEKAVRELRIARGLHGAQPLDKDILKVLSEARPFIIRHVHELQIEAVRGKFTELEHLLTEQAPLQSGSNNSLYKQFMFLLEEEAARMMADYVSFIPHAASTLLVTDHTPISQWIQILSDAYASVMEELIHRRRNKNRINIAEIRQYIDRSFAEPITLESIAGQFFVSKEHLSRTFKQEIGSTVMDYIITLRMEKAKQLLHDPMVSIKNAAEAVGYSDLTYFHRIFKKITGLTPGQVRQDISGDA</sequence>
<dbReference type="Gene3D" id="1.10.10.60">
    <property type="entry name" value="Homeodomain-like"/>
    <property type="match status" value="2"/>
</dbReference>
<dbReference type="InterPro" id="IPR018062">
    <property type="entry name" value="HTH_AraC-typ_CS"/>
</dbReference>